<comment type="caution">
    <text evidence="3">The sequence shown here is derived from an EMBL/GenBank/DDBJ whole genome shotgun (WGS) entry which is preliminary data.</text>
</comment>
<dbReference type="InterPro" id="IPR006750">
    <property type="entry name" value="YdcZ"/>
</dbReference>
<feature type="transmembrane region" description="Helical" evidence="2">
    <location>
        <begin position="148"/>
        <end position="172"/>
    </location>
</feature>
<keyword evidence="4" id="KW-1185">Reference proteome</keyword>
<feature type="compositionally biased region" description="Low complexity" evidence="1">
    <location>
        <begin position="1"/>
        <end position="14"/>
    </location>
</feature>
<name>A0A1X2GML5_9FUNG</name>
<reference evidence="3 4" key="1">
    <citation type="submission" date="2016-07" db="EMBL/GenBank/DDBJ databases">
        <title>Pervasive Adenine N6-methylation of Active Genes in Fungi.</title>
        <authorList>
            <consortium name="DOE Joint Genome Institute"/>
            <person name="Mondo S.J."/>
            <person name="Dannebaum R.O."/>
            <person name="Kuo R.C."/>
            <person name="Labutti K."/>
            <person name="Haridas S."/>
            <person name="Kuo A."/>
            <person name="Salamov A."/>
            <person name="Ahrendt S.R."/>
            <person name="Lipzen A."/>
            <person name="Sullivan W."/>
            <person name="Andreopoulos W.B."/>
            <person name="Clum A."/>
            <person name="Lindquist E."/>
            <person name="Daum C."/>
            <person name="Ramamoorthy G.K."/>
            <person name="Gryganskyi A."/>
            <person name="Culley D."/>
            <person name="Magnuson J.K."/>
            <person name="James T.Y."/>
            <person name="O'Malley M.A."/>
            <person name="Stajich J.E."/>
            <person name="Spatafora J.W."/>
            <person name="Visel A."/>
            <person name="Grigoriev I.V."/>
        </authorList>
    </citation>
    <scope>NUCLEOTIDE SEQUENCE [LARGE SCALE GENOMIC DNA]</scope>
    <source>
        <strain evidence="3 4">NRRL 3301</strain>
    </source>
</reference>
<evidence type="ECO:0000256" key="2">
    <source>
        <dbReference type="SAM" id="Phobius"/>
    </source>
</evidence>
<feature type="transmembrane region" description="Helical" evidence="2">
    <location>
        <begin position="179"/>
        <end position="197"/>
    </location>
</feature>
<dbReference type="GO" id="GO:0005886">
    <property type="term" value="C:plasma membrane"/>
    <property type="evidence" value="ECO:0007669"/>
    <property type="project" value="TreeGrafter"/>
</dbReference>
<feature type="transmembrane region" description="Helical" evidence="2">
    <location>
        <begin position="119"/>
        <end position="142"/>
    </location>
</feature>
<gene>
    <name evidence="3" type="ORF">DM01DRAFT_1405945</name>
</gene>
<protein>
    <submittedName>
        <fullName evidence="3">DUF606-domain-containing protein</fullName>
    </submittedName>
</protein>
<keyword evidence="2" id="KW-0812">Transmembrane</keyword>
<dbReference type="AlphaFoldDB" id="A0A1X2GML5"/>
<dbReference type="PANTHER" id="PTHR34821">
    <property type="entry name" value="INNER MEMBRANE PROTEIN YDCZ"/>
    <property type="match status" value="1"/>
</dbReference>
<dbReference type="Pfam" id="PF04657">
    <property type="entry name" value="DMT_YdcZ"/>
    <property type="match status" value="1"/>
</dbReference>
<evidence type="ECO:0000313" key="4">
    <source>
        <dbReference type="Proteomes" id="UP000242146"/>
    </source>
</evidence>
<dbReference type="Proteomes" id="UP000242146">
    <property type="component" value="Unassembled WGS sequence"/>
</dbReference>
<sequence>MTTTSATVSVNSSTGQRTLPDESGFPEDTAPVDQDQKAKPVNPAQFSFTDRLVACILMAFSGCCIAVQAGFNATLNIYAGRSFAPFVSFAVALGCCLVFFIFDILVLKTPRPTSRLKEAPWYAWVGGILGAYYVIVNVLTVAKLGAGTVLSIFVCAQVISACVMDHFGLLGVAKRKYTIWRILGSLGLVGCVAVITIF</sequence>
<dbReference type="OrthoDB" id="5559077at2759"/>
<evidence type="ECO:0000256" key="1">
    <source>
        <dbReference type="SAM" id="MobiDB-lite"/>
    </source>
</evidence>
<dbReference type="EMBL" id="MCGT01000008">
    <property type="protein sequence ID" value="ORX57366.1"/>
    <property type="molecule type" value="Genomic_DNA"/>
</dbReference>
<keyword evidence="2" id="KW-1133">Transmembrane helix</keyword>
<keyword evidence="2" id="KW-0472">Membrane</keyword>
<evidence type="ECO:0000313" key="3">
    <source>
        <dbReference type="EMBL" id="ORX57366.1"/>
    </source>
</evidence>
<accession>A0A1X2GML5</accession>
<proteinExistence type="predicted"/>
<feature type="transmembrane region" description="Helical" evidence="2">
    <location>
        <begin position="83"/>
        <end position="107"/>
    </location>
</feature>
<feature type="region of interest" description="Disordered" evidence="1">
    <location>
        <begin position="1"/>
        <end position="38"/>
    </location>
</feature>
<feature type="transmembrane region" description="Helical" evidence="2">
    <location>
        <begin position="52"/>
        <end position="71"/>
    </location>
</feature>
<dbReference type="PANTHER" id="PTHR34821:SF2">
    <property type="entry name" value="INNER MEMBRANE PROTEIN YDCZ"/>
    <property type="match status" value="1"/>
</dbReference>
<organism evidence="3 4">
    <name type="scientific">Hesseltinella vesiculosa</name>
    <dbReference type="NCBI Taxonomy" id="101127"/>
    <lineage>
        <taxon>Eukaryota</taxon>
        <taxon>Fungi</taxon>
        <taxon>Fungi incertae sedis</taxon>
        <taxon>Mucoromycota</taxon>
        <taxon>Mucoromycotina</taxon>
        <taxon>Mucoromycetes</taxon>
        <taxon>Mucorales</taxon>
        <taxon>Cunninghamellaceae</taxon>
        <taxon>Hesseltinella</taxon>
    </lineage>
</organism>